<evidence type="ECO:0000256" key="2">
    <source>
        <dbReference type="SAM" id="SignalP"/>
    </source>
</evidence>
<dbReference type="Proteomes" id="UP000663923">
    <property type="component" value="Chromosome"/>
</dbReference>
<evidence type="ECO:0000313" key="3">
    <source>
        <dbReference type="EMBL" id="QTD56525.1"/>
    </source>
</evidence>
<gene>
    <name evidence="3" type="ORF">J4G78_02705</name>
</gene>
<feature type="region of interest" description="Disordered" evidence="1">
    <location>
        <begin position="61"/>
        <end position="88"/>
    </location>
</feature>
<sequence>MKRPAKAISVILATLSVVACSDEPDAPEAGTVTETRMDEVDVIDGTISDDMVDVDAQKVGDELVNEESTNEESNDTASESEDSSEAEQ</sequence>
<feature type="chain" id="PRO_5045108584" description="Secreted protein" evidence="2">
    <location>
        <begin position="20"/>
        <end position="88"/>
    </location>
</feature>
<evidence type="ECO:0000313" key="4">
    <source>
        <dbReference type="Proteomes" id="UP000663923"/>
    </source>
</evidence>
<evidence type="ECO:0000256" key="1">
    <source>
        <dbReference type="SAM" id="MobiDB-lite"/>
    </source>
</evidence>
<dbReference type="RefSeq" id="WP_207988345.1">
    <property type="nucleotide sequence ID" value="NZ_CP071794.1"/>
</dbReference>
<proteinExistence type="predicted"/>
<keyword evidence="2" id="KW-0732">Signal</keyword>
<protein>
    <recommendedName>
        <fullName evidence="5">Secreted protein</fullName>
    </recommendedName>
</protein>
<dbReference type="EMBL" id="CP071794">
    <property type="protein sequence ID" value="QTD56525.1"/>
    <property type="molecule type" value="Genomic_DNA"/>
</dbReference>
<evidence type="ECO:0008006" key="5">
    <source>
        <dbReference type="Google" id="ProtNLM"/>
    </source>
</evidence>
<feature type="compositionally biased region" description="Acidic residues" evidence="1">
    <location>
        <begin position="63"/>
        <end position="88"/>
    </location>
</feature>
<feature type="signal peptide" evidence="2">
    <location>
        <begin position="1"/>
        <end position="19"/>
    </location>
</feature>
<accession>A0ABX7T6P7</accession>
<keyword evidence="4" id="KW-1185">Reference proteome</keyword>
<name>A0ABX7T6P7_9SPHN</name>
<dbReference type="PROSITE" id="PS51257">
    <property type="entry name" value="PROKAR_LIPOPROTEIN"/>
    <property type="match status" value="1"/>
</dbReference>
<reference evidence="3 4" key="1">
    <citation type="submission" date="2021-03" db="EMBL/GenBank/DDBJ databases">
        <title>Complete genome of Parasphingorhabdus_sp.JHSY0214.</title>
        <authorList>
            <person name="Yoo J.H."/>
            <person name="Bae J.W."/>
        </authorList>
    </citation>
    <scope>NUCLEOTIDE SEQUENCE [LARGE SCALE GENOMIC DNA]</scope>
    <source>
        <strain evidence="3 4">JHSY0214</strain>
    </source>
</reference>
<organism evidence="3 4">
    <name type="scientific">Parasphingorhabdus cellanae</name>
    <dbReference type="NCBI Taxonomy" id="2806553"/>
    <lineage>
        <taxon>Bacteria</taxon>
        <taxon>Pseudomonadati</taxon>
        <taxon>Pseudomonadota</taxon>
        <taxon>Alphaproteobacteria</taxon>
        <taxon>Sphingomonadales</taxon>
        <taxon>Sphingomonadaceae</taxon>
        <taxon>Parasphingorhabdus</taxon>
    </lineage>
</organism>